<evidence type="ECO:0000256" key="2">
    <source>
        <dbReference type="ARBA" id="ARBA00006679"/>
    </source>
</evidence>
<dbReference type="PANTHER" id="PTHR33452:SF1">
    <property type="entry name" value="INNER MEMBRANE PROTEIN YPHA-RELATED"/>
    <property type="match status" value="1"/>
</dbReference>
<dbReference type="Proteomes" id="UP000294360">
    <property type="component" value="Chromosome"/>
</dbReference>
<evidence type="ECO:0000313" key="8">
    <source>
        <dbReference type="EMBL" id="VFU09409.1"/>
    </source>
</evidence>
<dbReference type="OrthoDB" id="9810206at2"/>
<evidence type="ECO:0000256" key="7">
    <source>
        <dbReference type="SAM" id="Phobius"/>
    </source>
</evidence>
<evidence type="ECO:0000256" key="5">
    <source>
        <dbReference type="ARBA" id="ARBA00022989"/>
    </source>
</evidence>
<keyword evidence="3" id="KW-1003">Cell membrane</keyword>
<protein>
    <submittedName>
        <fullName evidence="8">Putative oxidoreductase</fullName>
    </submittedName>
</protein>
<evidence type="ECO:0000256" key="4">
    <source>
        <dbReference type="ARBA" id="ARBA00022692"/>
    </source>
</evidence>
<feature type="transmembrane region" description="Helical" evidence="7">
    <location>
        <begin position="48"/>
        <end position="66"/>
    </location>
</feature>
<evidence type="ECO:0000256" key="6">
    <source>
        <dbReference type="ARBA" id="ARBA00023136"/>
    </source>
</evidence>
<dbReference type="PANTHER" id="PTHR33452">
    <property type="entry name" value="OXIDOREDUCTASE CATD-RELATED"/>
    <property type="match status" value="1"/>
</dbReference>
<dbReference type="EMBL" id="CABFMQ020000001">
    <property type="protein sequence ID" value="VTZ48316.1"/>
    <property type="molecule type" value="Genomic_DNA"/>
</dbReference>
<dbReference type="RefSeq" id="WP_134489763.1">
    <property type="nucleotide sequence ID" value="NZ_CABFMQ020000001.1"/>
</dbReference>
<proteinExistence type="inferred from homology"/>
<accession>A0A4V6IMQ6</accession>
<keyword evidence="6 7" id="KW-0472">Membrane</keyword>
<feature type="transmembrane region" description="Helical" evidence="7">
    <location>
        <begin position="73"/>
        <end position="93"/>
    </location>
</feature>
<dbReference type="InterPro" id="IPR051907">
    <property type="entry name" value="DoxX-like_oxidoreductase"/>
</dbReference>
<gene>
    <name evidence="9" type="ORF">MPC4_10266</name>
    <name evidence="8" type="ORF">MTUNDRAET4_2522</name>
</gene>
<dbReference type="Proteomes" id="UP000485880">
    <property type="component" value="Unassembled WGS sequence"/>
</dbReference>
<dbReference type="GO" id="GO:0005886">
    <property type="term" value="C:plasma membrane"/>
    <property type="evidence" value="ECO:0007669"/>
    <property type="project" value="UniProtKB-SubCell"/>
</dbReference>
<reference evidence="8 10" key="1">
    <citation type="submission" date="2019-03" db="EMBL/GenBank/DDBJ databases">
        <authorList>
            <person name="Kox A.R. M."/>
        </authorList>
    </citation>
    <scope>NUCLEOTIDE SEQUENCE [LARGE SCALE GENOMIC DNA]</scope>
    <source>
        <strain evidence="8">MTUNDRAET4 annotated genome</strain>
    </source>
</reference>
<organism evidence="8 10">
    <name type="scientific">Methylocella tundrae</name>
    <dbReference type="NCBI Taxonomy" id="227605"/>
    <lineage>
        <taxon>Bacteria</taxon>
        <taxon>Pseudomonadati</taxon>
        <taxon>Pseudomonadota</taxon>
        <taxon>Alphaproteobacteria</taxon>
        <taxon>Hyphomicrobiales</taxon>
        <taxon>Beijerinckiaceae</taxon>
        <taxon>Methylocella</taxon>
    </lineage>
</organism>
<sequence>MVNLDRYAAAIGRLLLVALFFVSAIGKLTAPAATKAYIVAMGLPLPDLAFWVSILVELCGGALFLLGYQTRIVAAGLALYSIATALVFHHNFAEQNEMFHFLKDLAIAGGFLQAAAFGGGACSLDARKAA</sequence>
<keyword evidence="11" id="KW-1185">Reference proteome</keyword>
<dbReference type="EMBL" id="LR536450">
    <property type="protein sequence ID" value="VFU09409.1"/>
    <property type="molecule type" value="Genomic_DNA"/>
</dbReference>
<comment type="subcellular location">
    <subcellularLocation>
        <location evidence="1">Cell membrane</location>
        <topology evidence="1">Multi-pass membrane protein</topology>
    </subcellularLocation>
</comment>
<keyword evidence="4 7" id="KW-0812">Transmembrane</keyword>
<evidence type="ECO:0000256" key="3">
    <source>
        <dbReference type="ARBA" id="ARBA00022475"/>
    </source>
</evidence>
<dbReference type="InterPro" id="IPR032808">
    <property type="entry name" value="DoxX"/>
</dbReference>
<keyword evidence="5 7" id="KW-1133">Transmembrane helix</keyword>
<name>A0A4V6IMQ6_METTU</name>
<reference evidence="9 11" key="2">
    <citation type="submission" date="2019-05" db="EMBL/GenBank/DDBJ databases">
        <authorList>
            <person name="Farhan Ul Haque M."/>
        </authorList>
    </citation>
    <scope>NUCLEOTIDE SEQUENCE [LARGE SCALE GENOMIC DNA]</scope>
    <source>
        <strain evidence="9">2</strain>
    </source>
</reference>
<feature type="transmembrane region" description="Helical" evidence="7">
    <location>
        <begin position="105"/>
        <end position="124"/>
    </location>
</feature>
<dbReference type="KEGG" id="mtun:MTUNDRAET4_2522"/>
<dbReference type="AlphaFoldDB" id="A0A4V6IMQ6"/>
<evidence type="ECO:0000256" key="1">
    <source>
        <dbReference type="ARBA" id="ARBA00004651"/>
    </source>
</evidence>
<evidence type="ECO:0000313" key="9">
    <source>
        <dbReference type="EMBL" id="VTZ48316.1"/>
    </source>
</evidence>
<evidence type="ECO:0000313" key="11">
    <source>
        <dbReference type="Proteomes" id="UP000485880"/>
    </source>
</evidence>
<comment type="similarity">
    <text evidence="2">Belongs to the DoxX family.</text>
</comment>
<dbReference type="Pfam" id="PF07681">
    <property type="entry name" value="DoxX"/>
    <property type="match status" value="1"/>
</dbReference>
<evidence type="ECO:0000313" key="10">
    <source>
        <dbReference type="Proteomes" id="UP000294360"/>
    </source>
</evidence>